<dbReference type="SUPFAM" id="SSF53300">
    <property type="entry name" value="vWA-like"/>
    <property type="match status" value="1"/>
</dbReference>
<dbReference type="CDD" id="cd00198">
    <property type="entry name" value="vWFA"/>
    <property type="match status" value="1"/>
</dbReference>
<keyword evidence="2" id="KW-1185">Reference proteome</keyword>
<evidence type="ECO:0000313" key="2">
    <source>
        <dbReference type="Proteomes" id="UP000192660"/>
    </source>
</evidence>
<protein>
    <submittedName>
        <fullName evidence="1">VWA domain containing CoxE-like protein</fullName>
    </submittedName>
</protein>
<name>A0A1W1WFD9_SULTA</name>
<dbReference type="Pfam" id="PF05762">
    <property type="entry name" value="VWA_CoxE"/>
    <property type="match status" value="1"/>
</dbReference>
<gene>
    <name evidence="1" type="ORF">SAMN00768000_1972</name>
</gene>
<sequence>MTALAHNLWALARALRRLGFSLNVTDLKDVEIALSVTQDFSVRGLHDVIEHLWVKSPWQKQVFDQAYMLWIQALWDLAPTTETPSWFSHLPAAPPTKQVTWLSQQMARLRLMAPEIVRLHIHTASDTERISVKEPPTAHELRDLRNQFLKMPHHHRHGYRKMSTTRGRAWDLSKTLRKSLSSGELIQWFYHTNRPTRRKTVVFWDISQSMAPFIPVFFQFLYGLINSSECVEIWTFSTRLTFVNPLFNGCNVDGAYRALFHQIPDLGGGTRLEETLSTLTMKIKPYLRHHMDLILITDGYEAGECKHLEGLIARLKRLTHRLTWWNPWLADPQYEIVSKAGRILEQYCHLERAGSLLDCFNAWNRLA</sequence>
<accession>A0A1W1WFD9</accession>
<dbReference type="AlphaFoldDB" id="A0A1W1WFD9"/>
<evidence type="ECO:0000313" key="1">
    <source>
        <dbReference type="EMBL" id="SMC05007.1"/>
    </source>
</evidence>
<dbReference type="PANTHER" id="PTHR39338">
    <property type="entry name" value="BLL5662 PROTEIN-RELATED"/>
    <property type="match status" value="1"/>
</dbReference>
<dbReference type="STRING" id="28034.BFX07_15180"/>
<reference evidence="2" key="1">
    <citation type="submission" date="2017-04" db="EMBL/GenBank/DDBJ databases">
        <authorList>
            <person name="Varghese N."/>
            <person name="Submissions S."/>
        </authorList>
    </citation>
    <scope>NUCLEOTIDE SEQUENCE [LARGE SCALE GENOMIC DNA]</scope>
    <source>
        <strain evidence="2">DSM 9293</strain>
    </source>
</reference>
<dbReference type="RefSeq" id="WP_084661437.1">
    <property type="nucleotide sequence ID" value="NZ_FWWY01000001.1"/>
</dbReference>
<proteinExistence type="predicted"/>
<dbReference type="InterPro" id="IPR036465">
    <property type="entry name" value="vWFA_dom_sf"/>
</dbReference>
<dbReference type="PANTHER" id="PTHR39338:SF6">
    <property type="entry name" value="BLL5662 PROTEIN"/>
    <property type="match status" value="1"/>
</dbReference>
<dbReference type="InterPro" id="IPR008912">
    <property type="entry name" value="Uncharacterised_CoxE"/>
</dbReference>
<dbReference type="OrthoDB" id="9790469at2"/>
<organism evidence="1 2">
    <name type="scientific">Sulfobacillus thermosulfidooxidans (strain DSM 9293 / VKM B-1269 / AT-1)</name>
    <dbReference type="NCBI Taxonomy" id="929705"/>
    <lineage>
        <taxon>Bacteria</taxon>
        <taxon>Bacillati</taxon>
        <taxon>Bacillota</taxon>
        <taxon>Clostridia</taxon>
        <taxon>Eubacteriales</taxon>
        <taxon>Clostridiales Family XVII. Incertae Sedis</taxon>
        <taxon>Sulfobacillus</taxon>
    </lineage>
</organism>
<dbReference type="Proteomes" id="UP000192660">
    <property type="component" value="Unassembled WGS sequence"/>
</dbReference>
<dbReference type="EMBL" id="FWWY01000001">
    <property type="protein sequence ID" value="SMC05007.1"/>
    <property type="molecule type" value="Genomic_DNA"/>
</dbReference>